<evidence type="ECO:0000313" key="9">
    <source>
        <dbReference type="Proteomes" id="UP000295124"/>
    </source>
</evidence>
<dbReference type="NCBIfam" id="TIGR03696">
    <property type="entry name" value="Rhs_assc_core"/>
    <property type="match status" value="1"/>
</dbReference>
<dbReference type="InterPro" id="IPR022385">
    <property type="entry name" value="Rhs_assc_core"/>
</dbReference>
<keyword evidence="5" id="KW-0472">Membrane</keyword>
<dbReference type="Gene3D" id="2.180.10.10">
    <property type="entry name" value="RHS repeat-associated core"/>
    <property type="match status" value="2"/>
</dbReference>
<feature type="domain" description="DUF6531" evidence="6">
    <location>
        <begin position="866"/>
        <end position="918"/>
    </location>
</feature>
<evidence type="ECO:0000256" key="3">
    <source>
        <dbReference type="ARBA" id="ARBA00022729"/>
    </source>
</evidence>
<feature type="transmembrane region" description="Helical" evidence="5">
    <location>
        <begin position="2120"/>
        <end position="2138"/>
    </location>
</feature>
<keyword evidence="3" id="KW-0732">Signal</keyword>
<dbReference type="GO" id="GO:0005576">
    <property type="term" value="C:extracellular region"/>
    <property type="evidence" value="ECO:0007669"/>
    <property type="project" value="UniProtKB-SubCell"/>
</dbReference>
<dbReference type="Pfam" id="PF24517">
    <property type="entry name" value="CBM96"/>
    <property type="match status" value="1"/>
</dbReference>
<protein>
    <recommendedName>
        <fullName evidence="10">DNRLRE domain-containing protein</fullName>
    </recommendedName>
</protein>
<proteinExistence type="predicted"/>
<sequence length="2144" mass="226139">MFALNRSRGSRRQRFSRGVAVVVSLALLLSGQEALQTAEAAPTADPPPFPTKVASRPDVVSAAVSARSQGSRVEIESLRSETESTWANPDGTMTTEAHTAPVRYKNAAGQWRAIDLNLAKAADGSVAPKGHKLGLRLGKRAAVAGSTFASAAAGTNHRVDWMSPWKLPEPTIVGTKATYADVQPGVDLTMDVRRNGFETDFVVKSRPTTAPVWRIPLRAQGLTARQTKSGSIEFVDEKNVVRSRVPVAYMWDAATNPATGDPLNKTLVKLSIEQVSPGRFTLVVAPDAQWILDPARQFPVTIDPTYASATVLPTFDTFVQTSVATDLSSWVDLRAGKNGTHIERTFFNFPTGGFHNKDIVSASLSLYQYGAMTCTPTAVNLYSAGGTSTSTNWANQPAMRATASGAVTVSKGFSSSCAAGRISIPMTDLVREWAAATQYVGAGVGLKAANESDANFWKRFGSSESSTDPFISYTWNRPPGAPATVTPTEAVSYAAPGETTGNLYSPTLRPWVTTKATDPDANTVKHIFEFYTGSGSTLSVKGTCTSSVVASGATSGCRPAADLPDNTLLYIRAKSNDGRADGPWVGYNQRLRTAATAPQTPTVSCPAPYLNGTWQDDAPAEDFQCTVTAPGNGYNAPGYLHVTRLANFSTDGRPGTSTETVKITPSSDPLVARYSFVVHKTRGGLYQISAQAESPSGKLSATSDIYSFGWGKATMISPAPNETTVATGKLKIVASGPPRLQSPVPTAKVRWRVSGYGSADETNGWNEDSAELSVADQRGLSVLVQGEWDTASAKTDAFLDSNPELAGIQPTTLNPNHPVQLDVQVCLNYSNVVQCTWSQSPKTTVQRVPHAFDDQFPVEDAGPGSVSLWTGEFTTQATDVSVPGYAGDLSISRTHASYGDEADGPEAVFGPGWVAEFDGADAGGGGLRVVDSSRVDGTLALVSGDGTSLIWKSPTGGRRVVEFSSGVWQPANDDTGTSGARLVVSGTGLATKITYTDEEGAVTTYLPLDAPSPFAPTRFRVNTIAEPGVESKTSFSYDDSGRVLRILAPTPPGVACPAAGVLNPGCRALRFAYGTDGPTANRLVDVWLDIYNPNKTGGASMDAVQVAHYVYDGNGRLASVTDPRSSLTTEYTYNSANQLTSLKPPGQIPFKLNYVQAGSQAKLNTVTRDRPAGDLAGGTATLGKYVYDIPLSGGGLPDLSAASVARWDQNAVPAKAYATFSADHVPADPPNADDWQYATLQYADDNGNVVNTADYGAGAWQLTATDYDGQGHAVRELDERALRLILDGTVPPAAANQYATITKYNNDILNVTQDRVITPAGTLITDVFEPARWAVLKDGSTRWARKHLHTAYDEGAPDQGINPDTDTPYRLVTSETVWANDAATGADIEKFSQKLTNYDAPVSGDGSLWRLGQPGKSATDANLNGAMDAGDITSVTRYDAEGRIVETRQPGSNGADAGTFKTVYYTAATATPAACGGKGHLAGLVCQAGPAAVPSSGQPLPTTTTALYDYLLSPTSTVETSAGVTRTRTTSYLADGRVKTTKLVVAGLSGSKPNSEKETTYDAATGLPTKVTARQTDGAISTVTTGYDGWGRKTSYQPSGDGVTTTNYNATGDIASTIDSNGSTRYTYDGADVLGRNEHRGLVTKVDVEVAGITFTSAGSYNAAADLTVQKLPGGVSQISEFDNAGEQTGLRYTGKVTTTNGDGTTTVDPNGAWLSWSLERDVSGRIIHEWTPDGAAFQSATPYDRGYVYDAADRLIQVRDRTGTASAEGESCQTRSYQYDVSSNRRSKATADVADGACPTGGGVVENRDFDTADRPSTHTYDQFGRTTSITAADSPKSGVGATSMAYYDNDMVRSVAVGSSTTTYELDAADRRAKETTAIAGGATTTITSHYSDESDNPGWVETVSGPRRYAVLADGSLGLTIDNESVELALVNPHNDIVTTVEVPPGSAVAETLGGWNKFDEFGEGSGDGVSTGPMDYGWLGGAQRATTPSGLTLMGARVYNSATGTFTSTDPVRGGNANAYNYPADPINRSDITGKQNDKGSGGGGDRGKTSLKQKKKALKWAKKVMKRAKKILKKARKSPGARRNLTMCYAAIAAVGVGVFGVAAGIVFLAAAIGLILLIVSVVELLIALVAFYEKCVWI</sequence>
<dbReference type="EMBL" id="SMKX01000025">
    <property type="protein sequence ID" value="TDD60348.1"/>
    <property type="molecule type" value="Genomic_DNA"/>
</dbReference>
<dbReference type="InterPro" id="IPR031325">
    <property type="entry name" value="RHS_repeat"/>
</dbReference>
<feature type="compositionally biased region" description="Basic and acidic residues" evidence="4">
    <location>
        <begin position="1807"/>
        <end position="1818"/>
    </location>
</feature>
<comment type="caution">
    <text evidence="8">The sequence shown here is derived from an EMBL/GenBank/DDBJ whole genome shotgun (WGS) entry which is preliminary data.</text>
</comment>
<dbReference type="OrthoDB" id="9762066at2"/>
<feature type="domain" description="Carbohydrate-binding module family 96" evidence="7">
    <location>
        <begin position="309"/>
        <end position="467"/>
    </location>
</feature>
<dbReference type="InterPro" id="IPR055372">
    <property type="entry name" value="CBM96"/>
</dbReference>
<evidence type="ECO:0000259" key="7">
    <source>
        <dbReference type="Pfam" id="PF24517"/>
    </source>
</evidence>
<evidence type="ECO:0000256" key="1">
    <source>
        <dbReference type="ARBA" id="ARBA00004613"/>
    </source>
</evidence>
<feature type="transmembrane region" description="Helical" evidence="5">
    <location>
        <begin position="2094"/>
        <end position="2113"/>
    </location>
</feature>
<keyword evidence="5" id="KW-1133">Transmembrane helix</keyword>
<keyword evidence="5" id="KW-0812">Transmembrane</keyword>
<dbReference type="Proteomes" id="UP000295124">
    <property type="component" value="Unassembled WGS sequence"/>
</dbReference>
<dbReference type="Pfam" id="PF05593">
    <property type="entry name" value="RHS_repeat"/>
    <property type="match status" value="1"/>
</dbReference>
<evidence type="ECO:0000313" key="8">
    <source>
        <dbReference type="EMBL" id="TDD60348.1"/>
    </source>
</evidence>
<evidence type="ECO:0000256" key="4">
    <source>
        <dbReference type="SAM" id="MobiDB-lite"/>
    </source>
</evidence>
<evidence type="ECO:0000256" key="5">
    <source>
        <dbReference type="SAM" id="Phobius"/>
    </source>
</evidence>
<comment type="subcellular location">
    <subcellularLocation>
        <location evidence="1">Secreted</location>
    </subcellularLocation>
</comment>
<feature type="region of interest" description="Disordered" evidence="4">
    <location>
        <begin position="2028"/>
        <end position="2057"/>
    </location>
</feature>
<organism evidence="8 9">
    <name type="scientific">Kribbella antibiotica</name>
    <dbReference type="NCBI Taxonomy" id="190195"/>
    <lineage>
        <taxon>Bacteria</taxon>
        <taxon>Bacillati</taxon>
        <taxon>Actinomycetota</taxon>
        <taxon>Actinomycetes</taxon>
        <taxon>Propionibacteriales</taxon>
        <taxon>Kribbellaceae</taxon>
        <taxon>Kribbella</taxon>
    </lineage>
</organism>
<accession>A0A4R4ZN98</accession>
<keyword evidence="9" id="KW-1185">Reference proteome</keyword>
<reference evidence="8 9" key="1">
    <citation type="submission" date="2019-03" db="EMBL/GenBank/DDBJ databases">
        <title>Draft genome sequences of novel Actinobacteria.</title>
        <authorList>
            <person name="Sahin N."/>
            <person name="Ay H."/>
            <person name="Saygin H."/>
        </authorList>
    </citation>
    <scope>NUCLEOTIDE SEQUENCE [LARGE SCALE GENOMIC DNA]</scope>
    <source>
        <strain evidence="8 9">JCM 13523</strain>
    </source>
</reference>
<feature type="region of interest" description="Disordered" evidence="4">
    <location>
        <begin position="1801"/>
        <end position="1823"/>
    </location>
</feature>
<gene>
    <name evidence="8" type="ORF">E1263_11240</name>
</gene>
<name>A0A4R4ZN98_9ACTN</name>
<dbReference type="Pfam" id="PF20148">
    <property type="entry name" value="DUF6531"/>
    <property type="match status" value="1"/>
</dbReference>
<dbReference type="InterPro" id="IPR045351">
    <property type="entry name" value="DUF6531"/>
</dbReference>
<evidence type="ECO:0008006" key="10">
    <source>
        <dbReference type="Google" id="ProtNLM"/>
    </source>
</evidence>
<feature type="region of interest" description="Disordered" evidence="4">
    <location>
        <begin position="71"/>
        <end position="94"/>
    </location>
</feature>
<feature type="compositionally biased region" description="Basic and acidic residues" evidence="4">
    <location>
        <begin position="73"/>
        <end position="82"/>
    </location>
</feature>
<feature type="compositionally biased region" description="Polar residues" evidence="4">
    <location>
        <begin position="83"/>
        <end position="94"/>
    </location>
</feature>
<evidence type="ECO:0000259" key="6">
    <source>
        <dbReference type="Pfam" id="PF20148"/>
    </source>
</evidence>
<keyword evidence="2" id="KW-0964">Secreted</keyword>
<evidence type="ECO:0000256" key="2">
    <source>
        <dbReference type="ARBA" id="ARBA00022525"/>
    </source>
</evidence>